<sequence>MKFTFKPSPNYRDKQSTHSIMLELMIGLLVVFGFSVYYYFTEFGSQYGIRAIGLLATAMVAAFGTEAVWYAFSKKNVAKEIKNSFPAITATILTLMVSINTSYYALAIATIVAILFGKLVFGGFGQNIFNPAALGRAVIMASFAGSVAADFATGATPTAAYASAGWMSTSASAFDAFVANFGGMSNMFVGMYPGALGETSALVIILVGVYLAIRKVIDWRVPVVYVTTMFVLTFMVGAMHGQGLYYPLFHLLSGGALFGAVFMMTDPVTNPTSAAGRIIFAMGCAILTVVIRLKANLPEGVLYSILLMNMLTPAIERLTDGQQIKMMKKNLLTIGIVGVVGIASVAACSLGVTAKESTGSDAGTGESTEGGSSTDAPALALGNPVALDADFAKFDAQVESSEGGVYVVKVKGYGLIDPEGHAGESGIDYARNVFEVQINPETNEIMSIKNTTFGDTPGIGDKGVSEAYLETFVGLNTTDVTQEVDTVTSATWTSESVVAAIQAAINAVNE</sequence>
<evidence type="ECO:0000313" key="13">
    <source>
        <dbReference type="EMBL" id="SJZ95080.1"/>
    </source>
</evidence>
<feature type="transmembrane region" description="Helical" evidence="11">
    <location>
        <begin position="103"/>
        <end position="121"/>
    </location>
</feature>
<gene>
    <name evidence="13" type="ORF">SAMN02745191_2165</name>
</gene>
<dbReference type="GO" id="GO:0055085">
    <property type="term" value="P:transmembrane transport"/>
    <property type="evidence" value="ECO:0007669"/>
    <property type="project" value="InterPro"/>
</dbReference>
<evidence type="ECO:0000256" key="8">
    <source>
        <dbReference type="ARBA" id="ARBA00022989"/>
    </source>
</evidence>
<feature type="transmembrane region" description="Helical" evidence="11">
    <location>
        <begin position="244"/>
        <end position="262"/>
    </location>
</feature>
<dbReference type="NCBIfam" id="TIGR01946">
    <property type="entry name" value="rnfD"/>
    <property type="match status" value="1"/>
</dbReference>
<keyword evidence="7" id="KW-0249">Electron transport</keyword>
<name>A0A1T4PU57_9FIRM</name>
<dbReference type="RefSeq" id="WP_078712561.1">
    <property type="nucleotide sequence ID" value="NZ_FUWY01000007.1"/>
</dbReference>
<accession>A0A1T4PU57</accession>
<feature type="domain" description="FMN-binding" evidence="12">
    <location>
        <begin position="434"/>
        <end position="506"/>
    </location>
</feature>
<feature type="transmembrane region" description="Helical" evidence="11">
    <location>
        <begin position="191"/>
        <end position="212"/>
    </location>
</feature>
<keyword evidence="6" id="KW-1278">Translocase</keyword>
<evidence type="ECO:0000256" key="3">
    <source>
        <dbReference type="ARBA" id="ARBA00022630"/>
    </source>
</evidence>
<evidence type="ECO:0000256" key="5">
    <source>
        <dbReference type="ARBA" id="ARBA00022692"/>
    </source>
</evidence>
<dbReference type="GO" id="GO:0022900">
    <property type="term" value="P:electron transport chain"/>
    <property type="evidence" value="ECO:0007669"/>
    <property type="project" value="InterPro"/>
</dbReference>
<evidence type="ECO:0000259" key="12">
    <source>
        <dbReference type="Pfam" id="PF04205"/>
    </source>
</evidence>
<evidence type="ECO:0000256" key="1">
    <source>
        <dbReference type="ARBA" id="ARBA00022448"/>
    </source>
</evidence>
<keyword evidence="1" id="KW-0813">Transport</keyword>
<reference evidence="14" key="1">
    <citation type="submission" date="2017-02" db="EMBL/GenBank/DDBJ databases">
        <authorList>
            <person name="Varghese N."/>
            <person name="Submissions S."/>
        </authorList>
    </citation>
    <scope>NUCLEOTIDE SEQUENCE [LARGE SCALE GENOMIC DNA]</scope>
    <source>
        <strain evidence="14">ATCC 25662</strain>
    </source>
</reference>
<dbReference type="PANTHER" id="PTHR30578">
    <property type="entry name" value="ELECTRON TRANSPORT COMPLEX PROTEIN RNFD"/>
    <property type="match status" value="1"/>
</dbReference>
<feature type="transmembrane region" description="Helical" evidence="11">
    <location>
        <begin position="331"/>
        <end position="352"/>
    </location>
</feature>
<evidence type="ECO:0000256" key="2">
    <source>
        <dbReference type="ARBA" id="ARBA00022553"/>
    </source>
</evidence>
<dbReference type="Pfam" id="PF03116">
    <property type="entry name" value="NQR2_RnfD_RnfE"/>
    <property type="match status" value="1"/>
</dbReference>
<keyword evidence="14" id="KW-1185">Reference proteome</keyword>
<dbReference type="PANTHER" id="PTHR30578:SF0">
    <property type="entry name" value="ION-TRANSLOCATING OXIDOREDUCTASE COMPLEX SUBUNIT D"/>
    <property type="match status" value="1"/>
</dbReference>
<dbReference type="InterPro" id="IPR011303">
    <property type="entry name" value="RnfD_bac"/>
</dbReference>
<dbReference type="GO" id="GO:0010181">
    <property type="term" value="F:FMN binding"/>
    <property type="evidence" value="ECO:0007669"/>
    <property type="project" value="InterPro"/>
</dbReference>
<evidence type="ECO:0000256" key="11">
    <source>
        <dbReference type="SAM" id="Phobius"/>
    </source>
</evidence>
<feature type="transmembrane region" description="Helical" evidence="11">
    <location>
        <begin position="274"/>
        <end position="295"/>
    </location>
</feature>
<feature type="transmembrane region" description="Helical" evidence="11">
    <location>
        <begin position="219"/>
        <end position="238"/>
    </location>
</feature>
<protein>
    <submittedName>
        <fullName evidence="13">FMN-binding domain-containing protein</fullName>
    </submittedName>
</protein>
<organism evidence="13 14">
    <name type="scientific">Anaerorhabdus furcosa</name>
    <dbReference type="NCBI Taxonomy" id="118967"/>
    <lineage>
        <taxon>Bacteria</taxon>
        <taxon>Bacillati</taxon>
        <taxon>Bacillota</taxon>
        <taxon>Erysipelotrichia</taxon>
        <taxon>Erysipelotrichales</taxon>
        <taxon>Erysipelotrichaceae</taxon>
        <taxon>Anaerorhabdus</taxon>
    </lineage>
</organism>
<evidence type="ECO:0000256" key="9">
    <source>
        <dbReference type="ARBA" id="ARBA00023136"/>
    </source>
</evidence>
<feature type="transmembrane region" description="Helical" evidence="11">
    <location>
        <begin position="52"/>
        <end position="72"/>
    </location>
</feature>
<feature type="compositionally biased region" description="Low complexity" evidence="10">
    <location>
        <begin position="357"/>
        <end position="375"/>
    </location>
</feature>
<feature type="transmembrane region" description="Helical" evidence="11">
    <location>
        <begin position="20"/>
        <end position="40"/>
    </location>
</feature>
<keyword evidence="9 11" id="KW-0472">Membrane</keyword>
<feature type="transmembrane region" description="Helical" evidence="11">
    <location>
        <begin position="133"/>
        <end position="152"/>
    </location>
</feature>
<evidence type="ECO:0000256" key="4">
    <source>
        <dbReference type="ARBA" id="ARBA00022643"/>
    </source>
</evidence>
<keyword evidence="2" id="KW-0597">Phosphoprotein</keyword>
<dbReference type="STRING" id="118967.SAMN02745191_2165"/>
<evidence type="ECO:0000256" key="10">
    <source>
        <dbReference type="SAM" id="MobiDB-lite"/>
    </source>
</evidence>
<dbReference type="EMBL" id="FUWY01000007">
    <property type="protein sequence ID" value="SJZ95080.1"/>
    <property type="molecule type" value="Genomic_DNA"/>
</dbReference>
<dbReference type="InterPro" id="IPR004338">
    <property type="entry name" value="NqrB/RnfD"/>
</dbReference>
<evidence type="ECO:0000256" key="6">
    <source>
        <dbReference type="ARBA" id="ARBA00022967"/>
    </source>
</evidence>
<dbReference type="AlphaFoldDB" id="A0A1T4PU57"/>
<evidence type="ECO:0000256" key="7">
    <source>
        <dbReference type="ARBA" id="ARBA00022982"/>
    </source>
</evidence>
<feature type="transmembrane region" description="Helical" evidence="11">
    <location>
        <begin position="301"/>
        <end position="319"/>
    </location>
</feature>
<evidence type="ECO:0000313" key="14">
    <source>
        <dbReference type="Proteomes" id="UP000243297"/>
    </source>
</evidence>
<dbReference type="Pfam" id="PF04205">
    <property type="entry name" value="FMN_bind"/>
    <property type="match status" value="1"/>
</dbReference>
<keyword evidence="5 11" id="KW-0812">Transmembrane</keyword>
<dbReference type="Proteomes" id="UP000243297">
    <property type="component" value="Unassembled WGS sequence"/>
</dbReference>
<dbReference type="InterPro" id="IPR007329">
    <property type="entry name" value="FMN-bd"/>
</dbReference>
<dbReference type="GO" id="GO:0005886">
    <property type="term" value="C:plasma membrane"/>
    <property type="evidence" value="ECO:0007669"/>
    <property type="project" value="TreeGrafter"/>
</dbReference>
<keyword evidence="8 11" id="KW-1133">Transmembrane helix</keyword>
<feature type="region of interest" description="Disordered" evidence="10">
    <location>
        <begin position="355"/>
        <end position="375"/>
    </location>
</feature>
<proteinExistence type="predicted"/>
<keyword evidence="4" id="KW-0288">FMN</keyword>
<keyword evidence="3" id="KW-0285">Flavoprotein</keyword>
<dbReference type="OrthoDB" id="9776359at2"/>